<organism evidence="16 17">
    <name type="scientific">Pseudoxanthomonas suwonensis (strain 11-1)</name>
    <dbReference type="NCBI Taxonomy" id="743721"/>
    <lineage>
        <taxon>Bacteria</taxon>
        <taxon>Pseudomonadati</taxon>
        <taxon>Pseudomonadota</taxon>
        <taxon>Gammaproteobacteria</taxon>
        <taxon>Lysobacterales</taxon>
        <taxon>Lysobacteraceae</taxon>
        <taxon>Pseudoxanthomonas</taxon>
    </lineage>
</organism>
<evidence type="ECO:0000256" key="2">
    <source>
        <dbReference type="ARBA" id="ARBA00022448"/>
    </source>
</evidence>
<feature type="domain" description="TonB-dependent receptor-like beta-barrel" evidence="14">
    <location>
        <begin position="297"/>
        <end position="772"/>
    </location>
</feature>
<keyword evidence="2 10" id="KW-0813">Transport</keyword>
<feature type="domain" description="TonB-dependent receptor plug" evidence="15">
    <location>
        <begin position="55"/>
        <end position="167"/>
    </location>
</feature>
<keyword evidence="17" id="KW-1185">Reference proteome</keyword>
<proteinExistence type="inferred from homology"/>
<keyword evidence="16" id="KW-0675">Receptor</keyword>
<dbReference type="InterPro" id="IPR012910">
    <property type="entry name" value="Plug_dom"/>
</dbReference>
<dbReference type="AlphaFoldDB" id="E6WRZ4"/>
<evidence type="ECO:0000256" key="8">
    <source>
        <dbReference type="ARBA" id="ARBA00023136"/>
    </source>
</evidence>
<gene>
    <name evidence="16" type="ordered locus">Psesu_1093</name>
</gene>
<dbReference type="InterPro" id="IPR000531">
    <property type="entry name" value="Beta-barrel_TonB"/>
</dbReference>
<evidence type="ECO:0000256" key="9">
    <source>
        <dbReference type="ARBA" id="ARBA00023237"/>
    </source>
</evidence>
<evidence type="ECO:0000256" key="12">
    <source>
        <dbReference type="RuleBase" id="RU003357"/>
    </source>
</evidence>
<dbReference type="HOGENOM" id="CLU_008287_18_2_6"/>
<feature type="signal peptide" evidence="13">
    <location>
        <begin position="1"/>
        <end position="27"/>
    </location>
</feature>
<evidence type="ECO:0000256" key="7">
    <source>
        <dbReference type="ARBA" id="ARBA00023077"/>
    </source>
</evidence>
<keyword evidence="6" id="KW-0406">Ion transport</keyword>
<dbReference type="KEGG" id="psu:Psesu_1093"/>
<dbReference type="RefSeq" id="WP_013534773.1">
    <property type="nucleotide sequence ID" value="NC_014924.1"/>
</dbReference>
<sequence>MSNLRPLRPARLPLALCIALVATPSLAAPGPDIAGEPSTLNTVVVTATGYEQKIVDAPASISVITREDLARRPYITLLDAVRDLEGVDIGETRDKTGQGTISMRGMGADYTLVLVNGRRQNNHGDIYPNSFGGNQFNHIPPLDAIERIEVIRGPMSTLYGADAMGGVVNIITRKGLDTWAGSVTLGRTFETDDAYGDDTTADFHLTGPLVRGVLDLTVRGSWYKREASNPVYDDVVDPSGERHSRALGFGGGGKTVDNTNKAGGISLAWTPTGSQTLTLDADTSRQEYDNAIRVNDEGVEEYPVGTVDNLGAVLRIGNNGRVEPRAGYAPTQRFTRDSFALTHEGNWSFGDSTVSLAYVDTNNEGRTLPFTVAERQSLQQVWNAACTSLGGSVGAGGYCAPGAAIGFRNANAWNNQSEAQKLAIMQANLSPEQYSQLLAYLPRPQRSLESSQYTLDAKLDIPFQAAGEHIAVVGTQIVRGELTDGVFGMEAGRPGGRQRHDMQSLFAEDTWKPSEALSLTGGIRYDDHKVFGSHVSPRLYAVYTASPAWTFKGGASTGFKTPKTTQLYDGVVGFGGQGTSPMFGNPDLRPETSTSYELAAYWHHEGGHNFNATIFRNTFDDKISSQPCGNGLALECAGTGEYAGLGYANSSRTVNIDKVVIQGAELAGRWQIADAFGLRGNYTWTDSEQRSGAQQGLPLGESARHMANLTLDWQVLDNLGLFLTAESRSKRYRGLHAITQEPLYYRDYTVLHLGGAWQINDTVTLNARINNLLDRDFTTYATEFRDLDGDGTWLDGSNEVLFLDDYNNKDKARSVWVSLNVQF</sequence>
<dbReference type="OrthoDB" id="9764669at2"/>
<comment type="subcellular location">
    <subcellularLocation>
        <location evidence="1 10">Cell outer membrane</location>
        <topology evidence="1 10">Multi-pass membrane protein</topology>
    </subcellularLocation>
</comment>
<dbReference type="PANTHER" id="PTHR30069">
    <property type="entry name" value="TONB-DEPENDENT OUTER MEMBRANE RECEPTOR"/>
    <property type="match status" value="1"/>
</dbReference>
<feature type="chain" id="PRO_5003212391" evidence="13">
    <location>
        <begin position="28"/>
        <end position="823"/>
    </location>
</feature>
<dbReference type="Gene3D" id="2.40.170.20">
    <property type="entry name" value="TonB-dependent receptor, beta-barrel domain"/>
    <property type="match status" value="2"/>
</dbReference>
<protein>
    <submittedName>
        <fullName evidence="16">TonB-dependent receptor</fullName>
    </submittedName>
</protein>
<comment type="similarity">
    <text evidence="10 12">Belongs to the TonB-dependent receptor family.</text>
</comment>
<dbReference type="Gene3D" id="2.170.130.10">
    <property type="entry name" value="TonB-dependent receptor, plug domain"/>
    <property type="match status" value="1"/>
</dbReference>
<accession>E6WRZ4</accession>
<dbReference type="CDD" id="cd01347">
    <property type="entry name" value="ligand_gated_channel"/>
    <property type="match status" value="1"/>
</dbReference>
<dbReference type="EMBL" id="CP002446">
    <property type="protein sequence ID" value="ADV26943.1"/>
    <property type="molecule type" value="Genomic_DNA"/>
</dbReference>
<dbReference type="InterPro" id="IPR036942">
    <property type="entry name" value="Beta-barrel_TonB_sf"/>
</dbReference>
<keyword evidence="5 13" id="KW-0732">Signal</keyword>
<dbReference type="PROSITE" id="PS00430">
    <property type="entry name" value="TONB_DEPENDENT_REC_1"/>
    <property type="match status" value="1"/>
</dbReference>
<evidence type="ECO:0000256" key="13">
    <source>
        <dbReference type="SAM" id="SignalP"/>
    </source>
</evidence>
<evidence type="ECO:0000313" key="17">
    <source>
        <dbReference type="Proteomes" id="UP000008632"/>
    </source>
</evidence>
<keyword evidence="9 10" id="KW-0998">Cell outer membrane</keyword>
<evidence type="ECO:0000313" key="16">
    <source>
        <dbReference type="EMBL" id="ADV26943.1"/>
    </source>
</evidence>
<evidence type="ECO:0000256" key="5">
    <source>
        <dbReference type="ARBA" id="ARBA00022729"/>
    </source>
</evidence>
<dbReference type="STRING" id="743721.Psesu_1093"/>
<reference evidence="16 17" key="1">
    <citation type="submission" date="2011-01" db="EMBL/GenBank/DDBJ databases">
        <title>Complete sequence of Pseudoxanthomonas suwonensis 11-1.</title>
        <authorList>
            <consortium name="US DOE Joint Genome Institute"/>
            <person name="Lucas S."/>
            <person name="Copeland A."/>
            <person name="Lapidus A."/>
            <person name="Cheng J.-F."/>
            <person name="Goodwin L."/>
            <person name="Pitluck S."/>
            <person name="Teshima H."/>
            <person name="Detter J.C."/>
            <person name="Han C."/>
            <person name="Tapia R."/>
            <person name="Land M."/>
            <person name="Hauser L."/>
            <person name="Kyrpides N."/>
            <person name="Ivanova N."/>
            <person name="Ovchinnikova G."/>
            <person name="Siebers A.K."/>
            <person name="Allgaier M."/>
            <person name="Thelen M.P."/>
            <person name="Hugenholtz P."/>
            <person name="Gladden J."/>
            <person name="Woyke T."/>
        </authorList>
    </citation>
    <scope>NUCLEOTIDE SEQUENCE [LARGE SCALE GENOMIC DNA]</scope>
    <source>
        <strain evidence="17">11-1</strain>
    </source>
</reference>
<evidence type="ECO:0000256" key="11">
    <source>
        <dbReference type="PROSITE-ProRule" id="PRU10143"/>
    </source>
</evidence>
<evidence type="ECO:0000256" key="3">
    <source>
        <dbReference type="ARBA" id="ARBA00022452"/>
    </source>
</evidence>
<keyword evidence="3 10" id="KW-1134">Transmembrane beta strand</keyword>
<keyword evidence="4 10" id="KW-0812">Transmembrane</keyword>
<dbReference type="PROSITE" id="PS52016">
    <property type="entry name" value="TONB_DEPENDENT_REC_3"/>
    <property type="match status" value="1"/>
</dbReference>
<dbReference type="InterPro" id="IPR037066">
    <property type="entry name" value="Plug_dom_sf"/>
</dbReference>
<dbReference type="GO" id="GO:0044718">
    <property type="term" value="P:siderophore transmembrane transport"/>
    <property type="evidence" value="ECO:0007669"/>
    <property type="project" value="TreeGrafter"/>
</dbReference>
<dbReference type="SUPFAM" id="SSF56935">
    <property type="entry name" value="Porins"/>
    <property type="match status" value="1"/>
</dbReference>
<feature type="short sequence motif" description="TonB box" evidence="11">
    <location>
        <begin position="42"/>
        <end position="48"/>
    </location>
</feature>
<keyword evidence="7 11" id="KW-0798">TonB box</keyword>
<dbReference type="PANTHER" id="PTHR30069:SF53">
    <property type="entry name" value="COLICIN I RECEPTOR-RELATED"/>
    <property type="match status" value="1"/>
</dbReference>
<dbReference type="GO" id="GO:0015344">
    <property type="term" value="F:siderophore uptake transmembrane transporter activity"/>
    <property type="evidence" value="ECO:0007669"/>
    <property type="project" value="TreeGrafter"/>
</dbReference>
<dbReference type="Proteomes" id="UP000008632">
    <property type="component" value="Chromosome"/>
</dbReference>
<dbReference type="InterPro" id="IPR010916">
    <property type="entry name" value="TonB_box_CS"/>
</dbReference>
<name>E6WRZ4_PSEUU</name>
<evidence type="ECO:0000256" key="1">
    <source>
        <dbReference type="ARBA" id="ARBA00004571"/>
    </source>
</evidence>
<evidence type="ECO:0000256" key="6">
    <source>
        <dbReference type="ARBA" id="ARBA00023065"/>
    </source>
</evidence>
<dbReference type="eggNOG" id="COG4771">
    <property type="taxonomic scope" value="Bacteria"/>
</dbReference>
<evidence type="ECO:0000256" key="10">
    <source>
        <dbReference type="PROSITE-ProRule" id="PRU01360"/>
    </source>
</evidence>
<evidence type="ECO:0000259" key="15">
    <source>
        <dbReference type="Pfam" id="PF07715"/>
    </source>
</evidence>
<dbReference type="GO" id="GO:0009279">
    <property type="term" value="C:cell outer membrane"/>
    <property type="evidence" value="ECO:0007669"/>
    <property type="project" value="UniProtKB-SubCell"/>
</dbReference>
<dbReference type="InterPro" id="IPR039426">
    <property type="entry name" value="TonB-dep_rcpt-like"/>
</dbReference>
<dbReference type="Pfam" id="PF07715">
    <property type="entry name" value="Plug"/>
    <property type="match status" value="1"/>
</dbReference>
<evidence type="ECO:0000259" key="14">
    <source>
        <dbReference type="Pfam" id="PF00593"/>
    </source>
</evidence>
<dbReference type="Pfam" id="PF00593">
    <property type="entry name" value="TonB_dep_Rec_b-barrel"/>
    <property type="match status" value="1"/>
</dbReference>
<keyword evidence="8 10" id="KW-0472">Membrane</keyword>
<evidence type="ECO:0000256" key="4">
    <source>
        <dbReference type="ARBA" id="ARBA00022692"/>
    </source>
</evidence>